<evidence type="ECO:0008006" key="3">
    <source>
        <dbReference type="Google" id="ProtNLM"/>
    </source>
</evidence>
<accession>A0A2V3PL95</accession>
<evidence type="ECO:0000313" key="1">
    <source>
        <dbReference type="EMBL" id="PXV62400.1"/>
    </source>
</evidence>
<dbReference type="SUPFAM" id="SSF56935">
    <property type="entry name" value="Porins"/>
    <property type="match status" value="1"/>
</dbReference>
<keyword evidence="2" id="KW-1185">Reference proteome</keyword>
<evidence type="ECO:0000313" key="2">
    <source>
        <dbReference type="Proteomes" id="UP000247973"/>
    </source>
</evidence>
<comment type="caution">
    <text evidence="1">The sequence shown here is derived from an EMBL/GenBank/DDBJ whole genome shotgun (WGS) entry which is preliminary data.</text>
</comment>
<proteinExistence type="predicted"/>
<dbReference type="EMBL" id="QICL01000020">
    <property type="protein sequence ID" value="PXV62400.1"/>
    <property type="molecule type" value="Genomic_DNA"/>
</dbReference>
<name>A0A2V3PL95_9BACT</name>
<sequence length="278" mass="30677">MGGASTIITNGAERSYKTHITMEGQPIGMFYGFKVKGMVTEADMANIAKDDKFYNAATQSFPEGYKLQGPARSTASTTKLAPGDLYFEDTNNDGVVNDEDKAIIGSPHPDFTFGFMLSARYKTWDIRTAFNGSVGNEILDGQDYYIFNMEGSGNQYSVVNDRYRNAQNPGNGEIYRAARGSTQSNSTRLSTFYLQDGSYLRCTNITVGYAFPSIAKITRNNIANLRLYASANNLFTITNYLGYNPDVDYNNGANLTPGVDYGKYPLAKSYNFGVQVTF</sequence>
<organism evidence="1 2">
    <name type="scientific">Dysgonomonas alginatilytica</name>
    <dbReference type="NCBI Taxonomy" id="1605892"/>
    <lineage>
        <taxon>Bacteria</taxon>
        <taxon>Pseudomonadati</taxon>
        <taxon>Bacteroidota</taxon>
        <taxon>Bacteroidia</taxon>
        <taxon>Bacteroidales</taxon>
        <taxon>Dysgonomonadaceae</taxon>
        <taxon>Dysgonomonas</taxon>
    </lineage>
</organism>
<dbReference type="Proteomes" id="UP000247973">
    <property type="component" value="Unassembled WGS sequence"/>
</dbReference>
<protein>
    <recommendedName>
        <fullName evidence="3">TonB-dependent receptor-like protein</fullName>
    </recommendedName>
</protein>
<dbReference type="AlphaFoldDB" id="A0A2V3PL95"/>
<gene>
    <name evidence="1" type="ORF">CLV62_12089</name>
</gene>
<reference evidence="1 2" key="1">
    <citation type="submission" date="2018-03" db="EMBL/GenBank/DDBJ databases">
        <title>Genomic Encyclopedia of Archaeal and Bacterial Type Strains, Phase II (KMG-II): from individual species to whole genera.</title>
        <authorList>
            <person name="Goeker M."/>
        </authorList>
    </citation>
    <scope>NUCLEOTIDE SEQUENCE [LARGE SCALE GENOMIC DNA]</scope>
    <source>
        <strain evidence="1 2">DSM 100214</strain>
    </source>
</reference>